<feature type="domain" description="DUF397" evidence="2">
    <location>
        <begin position="23"/>
        <end position="52"/>
    </location>
</feature>
<evidence type="ECO:0000313" key="4">
    <source>
        <dbReference type="Proteomes" id="UP001500483"/>
    </source>
</evidence>
<keyword evidence="4" id="KW-1185">Reference proteome</keyword>
<evidence type="ECO:0000313" key="3">
    <source>
        <dbReference type="EMBL" id="GAA3353932.1"/>
    </source>
</evidence>
<dbReference type="Proteomes" id="UP001500483">
    <property type="component" value="Unassembled WGS sequence"/>
</dbReference>
<proteinExistence type="predicted"/>
<organism evidence="3 4">
    <name type="scientific">Saccharopolyspora gregorii</name>
    <dbReference type="NCBI Taxonomy" id="33914"/>
    <lineage>
        <taxon>Bacteria</taxon>
        <taxon>Bacillati</taxon>
        <taxon>Actinomycetota</taxon>
        <taxon>Actinomycetes</taxon>
        <taxon>Pseudonocardiales</taxon>
        <taxon>Pseudonocardiaceae</taxon>
        <taxon>Saccharopolyspora</taxon>
    </lineage>
</organism>
<dbReference type="Pfam" id="PF04149">
    <property type="entry name" value="DUF397"/>
    <property type="match status" value="1"/>
</dbReference>
<evidence type="ECO:0000259" key="2">
    <source>
        <dbReference type="Pfam" id="PF04149"/>
    </source>
</evidence>
<comment type="caution">
    <text evidence="3">The sequence shown here is derived from an EMBL/GenBank/DDBJ whole genome shotgun (WGS) entry which is preliminary data.</text>
</comment>
<dbReference type="EMBL" id="BAAAYK010000025">
    <property type="protein sequence ID" value="GAA3353932.1"/>
    <property type="molecule type" value="Genomic_DNA"/>
</dbReference>
<protein>
    <recommendedName>
        <fullName evidence="2">DUF397 domain-containing protein</fullName>
    </recommendedName>
</protein>
<gene>
    <name evidence="3" type="ORF">GCM10020366_08980</name>
</gene>
<name>A0ABP6RJ32_9PSEU</name>
<accession>A0ABP6RJ32</accession>
<sequence>MAQEFLQRPERPMRRSSSAPGRTAIRDSKLGDHSPMLPFPAQAWTTFLTNLKTGTYDR</sequence>
<reference evidence="4" key="1">
    <citation type="journal article" date="2019" name="Int. J. Syst. Evol. Microbiol.">
        <title>The Global Catalogue of Microorganisms (GCM) 10K type strain sequencing project: providing services to taxonomists for standard genome sequencing and annotation.</title>
        <authorList>
            <consortium name="The Broad Institute Genomics Platform"/>
            <consortium name="The Broad Institute Genome Sequencing Center for Infectious Disease"/>
            <person name="Wu L."/>
            <person name="Ma J."/>
        </authorList>
    </citation>
    <scope>NUCLEOTIDE SEQUENCE [LARGE SCALE GENOMIC DNA]</scope>
    <source>
        <strain evidence="4">JCM 9687</strain>
    </source>
</reference>
<feature type="region of interest" description="Disordered" evidence="1">
    <location>
        <begin position="1"/>
        <end position="36"/>
    </location>
</feature>
<dbReference type="InterPro" id="IPR007278">
    <property type="entry name" value="DUF397"/>
</dbReference>
<evidence type="ECO:0000256" key="1">
    <source>
        <dbReference type="SAM" id="MobiDB-lite"/>
    </source>
</evidence>